<keyword evidence="3" id="KW-1185">Reference proteome</keyword>
<gene>
    <name evidence="2" type="ORF">BTA35_0217530</name>
</gene>
<evidence type="ECO:0000313" key="3">
    <source>
        <dbReference type="Proteomes" id="UP000190064"/>
    </source>
</evidence>
<dbReference type="InterPro" id="IPR000014">
    <property type="entry name" value="PAS"/>
</dbReference>
<organism evidence="2 3">
    <name type="scientific">Oceanospirillum linum</name>
    <dbReference type="NCBI Taxonomy" id="966"/>
    <lineage>
        <taxon>Bacteria</taxon>
        <taxon>Pseudomonadati</taxon>
        <taxon>Pseudomonadota</taxon>
        <taxon>Gammaproteobacteria</taxon>
        <taxon>Oceanospirillales</taxon>
        <taxon>Oceanospirillaceae</taxon>
        <taxon>Oceanospirillum</taxon>
    </lineage>
</organism>
<name>A0A1T1GCK1_OCELI</name>
<comment type="caution">
    <text evidence="2">The sequence shown here is derived from an EMBL/GenBank/DDBJ whole genome shotgun (WGS) entry which is preliminary data.</text>
</comment>
<proteinExistence type="predicted"/>
<dbReference type="AlphaFoldDB" id="A0A1T1GCK1"/>
<dbReference type="RefSeq" id="WP_139363769.1">
    <property type="nucleotide sequence ID" value="NZ_MTSD02000248.1"/>
</dbReference>
<accession>A0A1T1GCK1</accession>
<feature type="non-terminal residue" evidence="2">
    <location>
        <position position="128"/>
    </location>
</feature>
<reference evidence="2" key="1">
    <citation type="submission" date="2017-02" db="EMBL/GenBank/DDBJ databases">
        <title>Draft Genome Sequence of the Salt Water Bacterium Oceanospirillum linum ATCC 11336.</title>
        <authorList>
            <person name="Trachtenberg A.M."/>
            <person name="Carney J.G."/>
            <person name="Linnane J.D."/>
            <person name="Rheaume B.A."/>
            <person name="Pitts N.L."/>
            <person name="Mykles D.L."/>
            <person name="Maclea K.S."/>
        </authorList>
    </citation>
    <scope>NUCLEOTIDE SEQUENCE [LARGE SCALE GENOMIC DNA]</scope>
    <source>
        <strain evidence="2">ATCC 11336</strain>
    </source>
</reference>
<dbReference type="PROSITE" id="PS50112">
    <property type="entry name" value="PAS"/>
    <property type="match status" value="1"/>
</dbReference>
<evidence type="ECO:0000259" key="1">
    <source>
        <dbReference type="PROSITE" id="PS50112"/>
    </source>
</evidence>
<dbReference type="Gene3D" id="3.30.450.40">
    <property type="match status" value="1"/>
</dbReference>
<feature type="domain" description="PAS" evidence="1">
    <location>
        <begin position="71"/>
        <end position="109"/>
    </location>
</feature>
<dbReference type="STRING" id="966.BTA35_0217530"/>
<dbReference type="SUPFAM" id="SSF55785">
    <property type="entry name" value="PYP-like sensor domain (PAS domain)"/>
    <property type="match status" value="1"/>
</dbReference>
<dbReference type="CDD" id="cd00130">
    <property type="entry name" value="PAS"/>
    <property type="match status" value="1"/>
</dbReference>
<dbReference type="InterPro" id="IPR029016">
    <property type="entry name" value="GAF-like_dom_sf"/>
</dbReference>
<evidence type="ECO:0000313" key="2">
    <source>
        <dbReference type="EMBL" id="OOV75290.1"/>
    </source>
</evidence>
<dbReference type="SUPFAM" id="SSF55781">
    <property type="entry name" value="GAF domain-like"/>
    <property type="match status" value="1"/>
</dbReference>
<dbReference type="Gene3D" id="3.30.450.20">
    <property type="entry name" value="PAS domain"/>
    <property type="match status" value="1"/>
</dbReference>
<dbReference type="NCBIfam" id="TIGR00229">
    <property type="entry name" value="sensory_box"/>
    <property type="match status" value="1"/>
</dbReference>
<protein>
    <recommendedName>
        <fullName evidence="1">PAS domain-containing protein</fullName>
    </recommendedName>
</protein>
<dbReference type="Proteomes" id="UP000190064">
    <property type="component" value="Unassembled WGS sequence"/>
</dbReference>
<dbReference type="Pfam" id="PF01590">
    <property type="entry name" value="GAF"/>
    <property type="match status" value="1"/>
</dbReference>
<dbReference type="InterPro" id="IPR035965">
    <property type="entry name" value="PAS-like_dom_sf"/>
</dbReference>
<sequence>MHDSYIRLHQPKSLLCMPILYHGELTAVLYLENKESSDIFTRERLETLQILSAQAAISIENAKLYLSLQKSEQAFRSLFENAIEGIFRTNPEGVFLSVNPAFSQLLGYESAADFLAQVKMLSQGCFKY</sequence>
<dbReference type="InterPro" id="IPR003018">
    <property type="entry name" value="GAF"/>
</dbReference>
<dbReference type="Pfam" id="PF13188">
    <property type="entry name" value="PAS_8"/>
    <property type="match status" value="1"/>
</dbReference>
<dbReference type="EMBL" id="MTSD02000248">
    <property type="protein sequence ID" value="OOV75290.1"/>
    <property type="molecule type" value="Genomic_DNA"/>
</dbReference>